<dbReference type="AlphaFoldDB" id="A0A239DIH0"/>
<dbReference type="InterPro" id="IPR001444">
    <property type="entry name" value="Flag_bb_rod_N"/>
</dbReference>
<dbReference type="STRING" id="1215104.GCA_000730585_03096"/>
<organism evidence="11 12">
    <name type="scientific">Pseudomonas japonica</name>
    <dbReference type="NCBI Taxonomy" id="256466"/>
    <lineage>
        <taxon>Bacteria</taxon>
        <taxon>Pseudomonadati</taxon>
        <taxon>Pseudomonadota</taxon>
        <taxon>Gammaproteobacteria</taxon>
        <taxon>Pseudomonadales</taxon>
        <taxon>Pseudomonadaceae</taxon>
        <taxon>Pseudomonas</taxon>
    </lineage>
</organism>
<comment type="subcellular location">
    <subcellularLocation>
        <location evidence="1">Bacterial flagellum</location>
    </subcellularLocation>
    <subcellularLocation>
        <location evidence="2">Secreted</location>
    </subcellularLocation>
</comment>
<reference evidence="12" key="1">
    <citation type="submission" date="2017-06" db="EMBL/GenBank/DDBJ databases">
        <authorList>
            <person name="Varghese N."/>
            <person name="Submissions S."/>
        </authorList>
    </citation>
    <scope>NUCLEOTIDE SEQUENCE [LARGE SCALE GENOMIC DNA]</scope>
    <source>
        <strain evidence="12">DSM 22348</strain>
    </source>
</reference>
<evidence type="ECO:0000259" key="9">
    <source>
        <dbReference type="Pfam" id="PF21158"/>
    </source>
</evidence>
<dbReference type="Pfam" id="PF21158">
    <property type="entry name" value="flgK_1st_1"/>
    <property type="match status" value="1"/>
</dbReference>
<dbReference type="NCBIfam" id="TIGR02492">
    <property type="entry name" value="flgK_ends"/>
    <property type="match status" value="1"/>
</dbReference>
<keyword evidence="12" id="KW-1185">Reference proteome</keyword>
<evidence type="ECO:0000256" key="6">
    <source>
        <dbReference type="ARBA" id="ARBA00023143"/>
    </source>
</evidence>
<dbReference type="GO" id="GO:0005576">
    <property type="term" value="C:extracellular region"/>
    <property type="evidence" value="ECO:0007669"/>
    <property type="project" value="UniProtKB-SubCell"/>
</dbReference>
<dbReference type="PRINTS" id="PR01005">
    <property type="entry name" value="FLGHOOKAP1"/>
</dbReference>
<evidence type="ECO:0000259" key="7">
    <source>
        <dbReference type="Pfam" id="PF00460"/>
    </source>
</evidence>
<feature type="domain" description="Flagellar hook-associated protein FlgK helical" evidence="10">
    <location>
        <begin position="93"/>
        <end position="323"/>
    </location>
</feature>
<dbReference type="InterPro" id="IPR010930">
    <property type="entry name" value="Flg_bb/hook_C_dom"/>
</dbReference>
<dbReference type="EMBL" id="FZOL01000006">
    <property type="protein sequence ID" value="SNS32039.1"/>
    <property type="molecule type" value="Genomic_DNA"/>
</dbReference>
<gene>
    <name evidence="11" type="ORF">SAMN05444352_10696</name>
</gene>
<evidence type="ECO:0000256" key="5">
    <source>
        <dbReference type="ARBA" id="ARBA00022525"/>
    </source>
</evidence>
<keyword evidence="11" id="KW-0969">Cilium</keyword>
<evidence type="ECO:0000259" key="8">
    <source>
        <dbReference type="Pfam" id="PF06429"/>
    </source>
</evidence>
<dbReference type="GO" id="GO:0005198">
    <property type="term" value="F:structural molecule activity"/>
    <property type="evidence" value="ECO:0007669"/>
    <property type="project" value="InterPro"/>
</dbReference>
<dbReference type="RefSeq" id="WP_042124572.1">
    <property type="nucleotide sequence ID" value="NZ_FZOL01000006.1"/>
</dbReference>
<evidence type="ECO:0000313" key="11">
    <source>
        <dbReference type="EMBL" id="SNS32039.1"/>
    </source>
</evidence>
<dbReference type="InterPro" id="IPR002371">
    <property type="entry name" value="FlgK"/>
</dbReference>
<keyword evidence="11" id="KW-0282">Flagellum</keyword>
<keyword evidence="11" id="KW-0966">Cell projection</keyword>
<dbReference type="Pfam" id="PF00460">
    <property type="entry name" value="Flg_bb_rod"/>
    <property type="match status" value="1"/>
</dbReference>
<accession>A0A239DIH0</accession>
<dbReference type="Proteomes" id="UP000198407">
    <property type="component" value="Unassembled WGS sequence"/>
</dbReference>
<feature type="domain" description="Flagellar hook-associated protein 1 D2-like" evidence="9">
    <location>
        <begin position="340"/>
        <end position="420"/>
    </location>
</feature>
<name>A0A239DIH0_9PSED</name>
<sequence>MASLISIGMSGLGAAQSGLHTTGNNIANADVAGYSRQQNVQTTTGSIRYGQVYIGSGTTLADVRRVYNAFLDNQLQASTSLNSDAAAYLKQITSVDNLLSDANTGVTGALKSFFSALQGLSAKPNDDASRQLLLTNAESLANRFNTISAQFKEQNSNINGNLKSMTEQVNNLAKTVASLNEQIAKVAAINGQPNDLMDQRDETIRQLNELVGVQTTNRNGNIDVTLANGQSLVLGTSVNALSVVTSTTDPSQVSIKLGYNNSTVDVTNSLTGGEIGGLLRYRKDTLIPAQNEIGRLALVMADKVNSQLAQGIDKNGEFGAALFNDINSALSMAGRSLAMSGNSAGSGNLDVVIKDTSLLSTSDYQVTFTSATSYTVRKLPDNTSMGSFDLNTTPQPVIDGFSLNLRGGALSAGDSFKITPTRNGAANLDVVMTDSKKLAMAAPLSATAGGSNTGTGVISQPVLKSVLDIADPAQRLELQNGIKHSTPVRLVFGDENVTPQTYQMVNAKGDPIGAPGTFIPGQGNTLQLNIPMVDASGAPVLDGSGVQKTIAVQMDVSGAPKKGDSYSIALTGASSSDNRNGLSLLELQNKQTVDVGSATKGVSLTDAYGKLVESVGAKTQQAKMDSSATGAILTQAKASRDSLSGVQLDEEAGNLVKYQQYYTASSQIIKAAQEVFNTLISAL</sequence>
<evidence type="ECO:0000256" key="3">
    <source>
        <dbReference type="ARBA" id="ARBA00009677"/>
    </source>
</evidence>
<evidence type="ECO:0000256" key="4">
    <source>
        <dbReference type="ARBA" id="ARBA00016244"/>
    </source>
</evidence>
<keyword evidence="6" id="KW-0975">Bacterial flagellum</keyword>
<dbReference type="GO" id="GO:0044780">
    <property type="term" value="P:bacterial-type flagellum assembly"/>
    <property type="evidence" value="ECO:0007669"/>
    <property type="project" value="InterPro"/>
</dbReference>
<evidence type="ECO:0000259" key="10">
    <source>
        <dbReference type="Pfam" id="PF22638"/>
    </source>
</evidence>
<dbReference type="PROSITE" id="PS00588">
    <property type="entry name" value="FLAGELLA_BB_ROD"/>
    <property type="match status" value="1"/>
</dbReference>
<evidence type="ECO:0000256" key="2">
    <source>
        <dbReference type="ARBA" id="ARBA00004613"/>
    </source>
</evidence>
<comment type="similarity">
    <text evidence="3">Belongs to the flagella basal body rod proteins family.</text>
</comment>
<feature type="domain" description="Flagellar basal body rod protein N-terminal" evidence="7">
    <location>
        <begin position="7"/>
        <end position="34"/>
    </location>
</feature>
<dbReference type="Pfam" id="PF22638">
    <property type="entry name" value="FlgK_D1"/>
    <property type="match status" value="1"/>
</dbReference>
<dbReference type="PANTHER" id="PTHR30033">
    <property type="entry name" value="FLAGELLAR HOOK-ASSOCIATED PROTEIN 1"/>
    <property type="match status" value="1"/>
</dbReference>
<dbReference type="Pfam" id="PF06429">
    <property type="entry name" value="Flg_bbr_C"/>
    <property type="match status" value="1"/>
</dbReference>
<evidence type="ECO:0000313" key="12">
    <source>
        <dbReference type="Proteomes" id="UP000198407"/>
    </source>
</evidence>
<protein>
    <recommendedName>
        <fullName evidence="4">Flagellar hook-associated protein 1</fullName>
    </recommendedName>
</protein>
<proteinExistence type="inferred from homology"/>
<dbReference type="SUPFAM" id="SSF64518">
    <property type="entry name" value="Phase 1 flagellin"/>
    <property type="match status" value="2"/>
</dbReference>
<dbReference type="InterPro" id="IPR053927">
    <property type="entry name" value="FlgK_helical"/>
</dbReference>
<evidence type="ECO:0000256" key="1">
    <source>
        <dbReference type="ARBA" id="ARBA00004365"/>
    </source>
</evidence>
<dbReference type="InterPro" id="IPR019776">
    <property type="entry name" value="Flagellar_basal_body_rod_CS"/>
</dbReference>
<keyword evidence="5" id="KW-0964">Secreted</keyword>
<dbReference type="InterPro" id="IPR049119">
    <property type="entry name" value="FlgK_D2-like"/>
</dbReference>
<dbReference type="GO" id="GO:0009424">
    <property type="term" value="C:bacterial-type flagellum hook"/>
    <property type="evidence" value="ECO:0007669"/>
    <property type="project" value="InterPro"/>
</dbReference>
<dbReference type="PANTHER" id="PTHR30033:SF1">
    <property type="entry name" value="FLAGELLAR HOOK-ASSOCIATED PROTEIN 1"/>
    <property type="match status" value="1"/>
</dbReference>
<feature type="domain" description="Flagellar basal-body/hook protein C-terminal" evidence="8">
    <location>
        <begin position="644"/>
        <end position="681"/>
    </location>
</feature>
<dbReference type="OrthoDB" id="9802553at2"/>